<keyword evidence="2" id="KW-1185">Reference proteome</keyword>
<dbReference type="EMBL" id="JBEPSH010000002">
    <property type="protein sequence ID" value="MET4575818.1"/>
    <property type="molecule type" value="Genomic_DNA"/>
</dbReference>
<dbReference type="Proteomes" id="UP001549320">
    <property type="component" value="Unassembled WGS sequence"/>
</dbReference>
<name>A0ABV2Q5G4_9BURK</name>
<accession>A0ABV2Q5G4</accession>
<evidence type="ECO:0000313" key="1">
    <source>
        <dbReference type="EMBL" id="MET4575818.1"/>
    </source>
</evidence>
<evidence type="ECO:0000313" key="2">
    <source>
        <dbReference type="Proteomes" id="UP001549320"/>
    </source>
</evidence>
<organism evidence="1 2">
    <name type="scientific">Ottowia thiooxydans</name>
    <dbReference type="NCBI Taxonomy" id="219182"/>
    <lineage>
        <taxon>Bacteria</taxon>
        <taxon>Pseudomonadati</taxon>
        <taxon>Pseudomonadota</taxon>
        <taxon>Betaproteobacteria</taxon>
        <taxon>Burkholderiales</taxon>
        <taxon>Comamonadaceae</taxon>
        <taxon>Ottowia</taxon>
    </lineage>
</organism>
<sequence>MGTGLGNTGLGLLLTSSYQRNIQLPEGTTPEDALRIVTSIGKIMVAAQALESPAHQSLIAAGRLAFSTSHIMELLAATDRRLTLKNWYGHCARSCEGADT</sequence>
<protein>
    <submittedName>
        <fullName evidence="1">Uncharacterized protein</fullName>
    </submittedName>
</protein>
<gene>
    <name evidence="1" type="ORF">ABIE13_000918</name>
</gene>
<reference evidence="1 2" key="1">
    <citation type="submission" date="2024-06" db="EMBL/GenBank/DDBJ databases">
        <title>Sorghum-associated microbial communities from plants grown in Nebraska, USA.</title>
        <authorList>
            <person name="Schachtman D."/>
        </authorList>
    </citation>
    <scope>NUCLEOTIDE SEQUENCE [LARGE SCALE GENOMIC DNA]</scope>
    <source>
        <strain evidence="1 2">2709</strain>
    </source>
</reference>
<proteinExistence type="predicted"/>
<comment type="caution">
    <text evidence="1">The sequence shown here is derived from an EMBL/GenBank/DDBJ whole genome shotgun (WGS) entry which is preliminary data.</text>
</comment>